<organism evidence="19 20">
    <name type="scientific">Oscillochloris trichoides DG-6</name>
    <dbReference type="NCBI Taxonomy" id="765420"/>
    <lineage>
        <taxon>Bacteria</taxon>
        <taxon>Bacillati</taxon>
        <taxon>Chloroflexota</taxon>
        <taxon>Chloroflexia</taxon>
        <taxon>Chloroflexales</taxon>
        <taxon>Chloroflexineae</taxon>
        <taxon>Oscillochloridaceae</taxon>
        <taxon>Oscillochloris</taxon>
    </lineage>
</organism>
<evidence type="ECO:0000256" key="16">
    <source>
        <dbReference type="PIRSR" id="PIRSR006337-2"/>
    </source>
</evidence>
<dbReference type="GO" id="GO:0033942">
    <property type="term" value="F:4-alpha-D-(1-&gt;4)-alpha-D-glucanotrehalose trehalohydrolase activity"/>
    <property type="evidence" value="ECO:0007669"/>
    <property type="project" value="UniProtKB-EC"/>
</dbReference>
<dbReference type="Proteomes" id="UP000054010">
    <property type="component" value="Unassembled WGS sequence"/>
</dbReference>
<keyword evidence="9 14" id="KW-0326">Glycosidase</keyword>
<evidence type="ECO:0000256" key="3">
    <source>
        <dbReference type="ARBA" id="ARBA00008061"/>
    </source>
</evidence>
<dbReference type="UniPathway" id="UPA00299"/>
<evidence type="ECO:0000256" key="12">
    <source>
        <dbReference type="ARBA" id="ARBA00034013"/>
    </source>
</evidence>
<evidence type="ECO:0000256" key="7">
    <source>
        <dbReference type="ARBA" id="ARBA00022801"/>
    </source>
</evidence>
<dbReference type="Gene3D" id="3.20.20.80">
    <property type="entry name" value="Glycosidases"/>
    <property type="match status" value="1"/>
</dbReference>
<dbReference type="SUPFAM" id="SSF81296">
    <property type="entry name" value="E set domains"/>
    <property type="match status" value="1"/>
</dbReference>
<gene>
    <name evidence="19" type="ORF">OSCT_2031</name>
</gene>
<dbReference type="CDD" id="cd11325">
    <property type="entry name" value="AmyAc_GTHase"/>
    <property type="match status" value="1"/>
</dbReference>
<dbReference type="EMBL" id="ADVR01000090">
    <property type="protein sequence ID" value="EFO80100.1"/>
    <property type="molecule type" value="Genomic_DNA"/>
</dbReference>
<dbReference type="PANTHER" id="PTHR43651:SF11">
    <property type="entry name" value="MALTO-OLIGOSYLTREHALOSE TREHALOHYDROLASE"/>
    <property type="match status" value="1"/>
</dbReference>
<dbReference type="Gene3D" id="2.60.40.10">
    <property type="entry name" value="Immunoglobulins"/>
    <property type="match status" value="1"/>
</dbReference>
<dbReference type="InterPro" id="IPR006047">
    <property type="entry name" value="GH13_cat_dom"/>
</dbReference>
<evidence type="ECO:0000256" key="8">
    <source>
        <dbReference type="ARBA" id="ARBA00023277"/>
    </source>
</evidence>
<evidence type="ECO:0000256" key="9">
    <source>
        <dbReference type="ARBA" id="ARBA00023295"/>
    </source>
</evidence>
<comment type="pathway">
    <text evidence="2 14">Glycan biosynthesis; trehalose biosynthesis.</text>
</comment>
<dbReference type="eggNOG" id="COG0296">
    <property type="taxonomic scope" value="Bacteria"/>
</dbReference>
<feature type="binding site" evidence="16">
    <location>
        <begin position="281"/>
        <end position="285"/>
    </location>
    <ligand>
        <name>substrate</name>
    </ligand>
</feature>
<feature type="active site" description="Nucleophile" evidence="15">
    <location>
        <position position="221"/>
    </location>
</feature>
<dbReference type="Pfam" id="PF00128">
    <property type="entry name" value="Alpha-amylase"/>
    <property type="match status" value="1"/>
</dbReference>
<evidence type="ECO:0000256" key="4">
    <source>
        <dbReference type="ARBA" id="ARBA00012268"/>
    </source>
</evidence>
<evidence type="ECO:0000256" key="15">
    <source>
        <dbReference type="PIRSR" id="PIRSR006337-1"/>
    </source>
</evidence>
<proteinExistence type="inferred from homology"/>
<dbReference type="SMART" id="SM00642">
    <property type="entry name" value="Aamy"/>
    <property type="match status" value="1"/>
</dbReference>
<comment type="subcellular location">
    <subcellularLocation>
        <location evidence="1 15">Cytoplasm</location>
    </subcellularLocation>
</comment>
<dbReference type="AlphaFoldDB" id="E1IFD0"/>
<sequence length="564" mass="62935">MQRDALGYWRVTLDAVPPGTRYLYRIDGHEQRPDPASRCQPEGVHGPSAVVDPAYTWHDADWQGIPLRDYVIYELHVGTFTPEGTFEAIIPHLAHLKALGITAIELLPVAHFPGERNWGYDGVYLYAPHTAYGGGEGLKRLVDACHQHGMAVILDVVYNHFGPEGNYLWSLARPFFTDRYHTPWGDAINYDGPESGPVRHFIIANALSWLGEYHIDALRLDATHEIYDHSAIHVLDAMADAAHEQAQRLGRAAYLIAEGESPRLVAPRDKGGHDLDAHWADQFHHALHVVFTGERLGYMAAFAGLEHLACAYRQAHVFSPGKHTEAQRSLAPMPNARPDQFVVCFQNHDQVGNRPVGDRKGALLTFDQLKLAAGALLLSPFIPLLFMGEEYAEPAPFQFFTDHSDPDLVRGVREGRKQEFAAFVEAHRVELPDPQDVATFARSKLNHELRQHGHHKVLHEWYRELLRLRRELPALQAEALTDLETVVDVVPGTLCLYRRNGAHHAWIALNFSAAPVALAPPAGSWNLVLDSAAARWDDPAAPATRCDPDLLAAHSVRMWVGNDS</sequence>
<keyword evidence="7 14" id="KW-0378">Hydrolase</keyword>
<keyword evidence="8" id="KW-0119">Carbohydrate metabolism</keyword>
<feature type="site" description="Transition state stabilizer" evidence="17">
    <location>
        <position position="349"/>
    </location>
</feature>
<dbReference type="GO" id="GO:0005737">
    <property type="term" value="C:cytoplasm"/>
    <property type="evidence" value="ECO:0007669"/>
    <property type="project" value="UniProtKB-SubCell"/>
</dbReference>
<feature type="active site" description="Proton donor" evidence="15">
    <location>
        <position position="258"/>
    </location>
</feature>
<dbReference type="EC" id="3.2.1.141" evidence="4 13"/>
<evidence type="ECO:0000256" key="13">
    <source>
        <dbReference type="NCBIfam" id="TIGR02402"/>
    </source>
</evidence>
<dbReference type="NCBIfam" id="TIGR02402">
    <property type="entry name" value="trehalose_TreZ"/>
    <property type="match status" value="1"/>
</dbReference>
<dbReference type="InterPro" id="IPR014756">
    <property type="entry name" value="Ig_E-set"/>
</dbReference>
<dbReference type="PIRSF" id="PIRSF006337">
    <property type="entry name" value="Trehalose_TreZ"/>
    <property type="match status" value="1"/>
</dbReference>
<evidence type="ECO:0000313" key="19">
    <source>
        <dbReference type="EMBL" id="EFO80100.1"/>
    </source>
</evidence>
<accession>E1IFD0</accession>
<feature type="binding site" evidence="16">
    <location>
        <begin position="348"/>
        <end position="353"/>
    </location>
    <ligand>
        <name>substrate</name>
    </ligand>
</feature>
<name>E1IFD0_9CHLR</name>
<evidence type="ECO:0000256" key="10">
    <source>
        <dbReference type="ARBA" id="ARBA00032057"/>
    </source>
</evidence>
<evidence type="ECO:0000256" key="5">
    <source>
        <dbReference type="ARBA" id="ARBA00015938"/>
    </source>
</evidence>
<dbReference type="PANTHER" id="PTHR43651">
    <property type="entry name" value="1,4-ALPHA-GLUCAN-BRANCHING ENZYME"/>
    <property type="match status" value="1"/>
</dbReference>
<dbReference type="InterPro" id="IPR044901">
    <property type="entry name" value="Trehalose_TreZ_E-set_sf"/>
</dbReference>
<dbReference type="CDD" id="cd02853">
    <property type="entry name" value="E_set_MTHase_like_N"/>
    <property type="match status" value="1"/>
</dbReference>
<feature type="binding site" evidence="16">
    <location>
        <begin position="219"/>
        <end position="224"/>
    </location>
    <ligand>
        <name>substrate</name>
    </ligand>
</feature>
<keyword evidence="6" id="KW-0963">Cytoplasm</keyword>
<feature type="domain" description="Glycosyl hydrolase family 13 catalytic" evidence="18">
    <location>
        <begin position="74"/>
        <end position="416"/>
    </location>
</feature>
<protein>
    <recommendedName>
        <fullName evidence="5 13">Malto-oligosyltrehalose trehalohydrolase</fullName>
        <shortName evidence="14">MTHase</shortName>
        <ecNumber evidence="4 13">3.2.1.141</ecNumber>
    </recommendedName>
    <alternativeName>
        <fullName evidence="11 14">4-alpha-D-((1-&gt;4)-alpha-D-glucano)trehalose trehalohydrolase</fullName>
    </alternativeName>
    <alternativeName>
        <fullName evidence="10 14">Maltooligosyl trehalose trehalohydrolase</fullName>
    </alternativeName>
</protein>
<dbReference type="InterPro" id="IPR013783">
    <property type="entry name" value="Ig-like_fold"/>
</dbReference>
<dbReference type="GO" id="GO:0005992">
    <property type="term" value="P:trehalose biosynthetic process"/>
    <property type="evidence" value="ECO:0007669"/>
    <property type="project" value="UniProtKB-UniRule"/>
</dbReference>
<dbReference type="InterPro" id="IPR012768">
    <property type="entry name" value="Trehalose_TreZ"/>
</dbReference>
<evidence type="ECO:0000256" key="14">
    <source>
        <dbReference type="PIRNR" id="PIRNR006337"/>
    </source>
</evidence>
<comment type="catalytic activity">
    <reaction evidence="12 14">
        <text>hydrolysis of (1-&gt;4)-alpha-D-glucosidic linkage in 4-alpha-D-[(1-&gt;4)-alpha-D-glucanosyl]n trehalose to yield trehalose and (1-&gt;4)-alpha-D-glucan.</text>
        <dbReference type="EC" id="3.2.1.141"/>
    </reaction>
</comment>
<evidence type="ECO:0000256" key="11">
    <source>
        <dbReference type="ARBA" id="ARBA00033284"/>
    </source>
</evidence>
<dbReference type="InterPro" id="IPR017853">
    <property type="entry name" value="GH"/>
</dbReference>
<dbReference type="Gene3D" id="1.10.10.760">
    <property type="entry name" value="E-set domains of sugar-utilizing enzymes"/>
    <property type="match status" value="1"/>
</dbReference>
<evidence type="ECO:0000256" key="6">
    <source>
        <dbReference type="ARBA" id="ARBA00022490"/>
    </source>
</evidence>
<comment type="similarity">
    <text evidence="3 14">Belongs to the glycosyl hydrolase 13 family.</text>
</comment>
<reference evidence="19 20" key="1">
    <citation type="journal article" date="2011" name="J. Bacteriol.">
        <title>Draft genome sequence of the anoxygenic filamentous phototrophic bacterium Oscillochloris trichoides subsp. DG-6.</title>
        <authorList>
            <person name="Kuznetsov B.B."/>
            <person name="Ivanovsky R.N."/>
            <person name="Keppen O.I."/>
            <person name="Sukhacheva M.V."/>
            <person name="Bumazhkin B.K."/>
            <person name="Patutina E.O."/>
            <person name="Beletsky A.V."/>
            <person name="Mardanov A.V."/>
            <person name="Baslerov R.V."/>
            <person name="Panteleeva A.N."/>
            <person name="Kolganova T.V."/>
            <person name="Ravin N.V."/>
            <person name="Skryabin K.G."/>
        </authorList>
    </citation>
    <scope>NUCLEOTIDE SEQUENCE [LARGE SCALE GENOMIC DNA]</scope>
    <source>
        <strain evidence="19 20">DG-6</strain>
    </source>
</reference>
<dbReference type="SUPFAM" id="SSF51445">
    <property type="entry name" value="(Trans)glycosidases"/>
    <property type="match status" value="1"/>
</dbReference>
<evidence type="ECO:0000256" key="17">
    <source>
        <dbReference type="PIRSR" id="PIRSR006337-3"/>
    </source>
</evidence>
<dbReference type="HOGENOM" id="CLU_020726_2_0_0"/>
<evidence type="ECO:0000256" key="1">
    <source>
        <dbReference type="ARBA" id="ARBA00004496"/>
    </source>
</evidence>
<evidence type="ECO:0000256" key="2">
    <source>
        <dbReference type="ARBA" id="ARBA00005199"/>
    </source>
</evidence>
<evidence type="ECO:0000313" key="20">
    <source>
        <dbReference type="Proteomes" id="UP000054010"/>
    </source>
</evidence>
<keyword evidence="20" id="KW-1185">Reference proteome</keyword>
<comment type="caution">
    <text evidence="19">The sequence shown here is derived from an EMBL/GenBank/DDBJ whole genome shotgun (WGS) entry which is preliminary data.</text>
</comment>
<dbReference type="STRING" id="765420.OSCT_2031"/>
<evidence type="ECO:0000259" key="18">
    <source>
        <dbReference type="SMART" id="SM00642"/>
    </source>
</evidence>